<reference evidence="1 2" key="1">
    <citation type="submission" date="2024-06" db="EMBL/GenBank/DDBJ databases">
        <title>The Natural Products Discovery Center: Release of the First 8490 Sequenced Strains for Exploring Actinobacteria Biosynthetic Diversity.</title>
        <authorList>
            <person name="Kalkreuter E."/>
            <person name="Kautsar S.A."/>
            <person name="Yang D."/>
            <person name="Bader C.D."/>
            <person name="Teijaro C.N."/>
            <person name="Fluegel L."/>
            <person name="Davis C.M."/>
            <person name="Simpson J.R."/>
            <person name="Lauterbach L."/>
            <person name="Steele A.D."/>
            <person name="Gui C."/>
            <person name="Meng S."/>
            <person name="Li G."/>
            <person name="Viehrig K."/>
            <person name="Ye F."/>
            <person name="Su P."/>
            <person name="Kiefer A.F."/>
            <person name="Nichols A."/>
            <person name="Cepeda A.J."/>
            <person name="Yan W."/>
            <person name="Fan B."/>
            <person name="Jiang Y."/>
            <person name="Adhikari A."/>
            <person name="Zheng C.-J."/>
            <person name="Schuster L."/>
            <person name="Cowan T.M."/>
            <person name="Smanski M.J."/>
            <person name="Chevrette M.G."/>
            <person name="De Carvalho L.P.S."/>
            <person name="Shen B."/>
        </authorList>
    </citation>
    <scope>NUCLEOTIDE SEQUENCE [LARGE SCALE GENOMIC DNA]</scope>
    <source>
        <strain evidence="1 2">NPDC019583</strain>
    </source>
</reference>
<dbReference type="EMBL" id="JBEYBN010000001">
    <property type="protein sequence ID" value="MEU2264970.1"/>
    <property type="molecule type" value="Genomic_DNA"/>
</dbReference>
<dbReference type="Gene3D" id="3.30.230.10">
    <property type="match status" value="1"/>
</dbReference>
<keyword evidence="2" id="KW-1185">Reference proteome</keyword>
<gene>
    <name evidence="1" type="ORF">ABZ568_00650</name>
</gene>
<organism evidence="1 2">
    <name type="scientific">Streptomyces olindensis</name>
    <dbReference type="NCBI Taxonomy" id="358823"/>
    <lineage>
        <taxon>Bacteria</taxon>
        <taxon>Bacillati</taxon>
        <taxon>Actinomycetota</taxon>
        <taxon>Actinomycetes</taxon>
        <taxon>Kitasatosporales</taxon>
        <taxon>Streptomycetaceae</taxon>
        <taxon>Streptomyces</taxon>
    </lineage>
</organism>
<dbReference type="Pfam" id="PF13541">
    <property type="entry name" value="ChlI"/>
    <property type="match status" value="1"/>
</dbReference>
<evidence type="ECO:0000313" key="2">
    <source>
        <dbReference type="Proteomes" id="UP001550603"/>
    </source>
</evidence>
<proteinExistence type="predicted"/>
<protein>
    <submittedName>
        <fullName evidence="1">Magnesium chelatase domain-containing protein</fullName>
    </submittedName>
</protein>
<dbReference type="SUPFAM" id="SSF54211">
    <property type="entry name" value="Ribosomal protein S5 domain 2-like"/>
    <property type="match status" value="1"/>
</dbReference>
<dbReference type="Proteomes" id="UP001550603">
    <property type="component" value="Unassembled WGS sequence"/>
</dbReference>
<dbReference type="RefSeq" id="WP_359784334.1">
    <property type="nucleotide sequence ID" value="NZ_JBEYBN010000001.1"/>
</dbReference>
<sequence length="251" mass="26208">MGTMARPTRIGVIDDGVLTEDGNPFNLKYAVLAAAPGDVLEDVTTPNYVVGDALYRTGLVVDADQRGLGVAWPAEQDTVGQGRAKVHAASESAAVFHATVGAGPNCCTISGAGYERETMDRVRAAILNGGYSWPEGRVTVTVETVVGRPLDSWHDLAIACAILGAAGHYAPDAMTDVAFIGELGLDGQVRPVADVNEAARFAIAAGCTTVLVPEANMSDFDVSGIGVYSVENVDQAVRVLQTFDRANRANS</sequence>
<dbReference type="PRINTS" id="PR00830">
    <property type="entry name" value="ENDOLAPTASE"/>
</dbReference>
<comment type="caution">
    <text evidence="1">The sequence shown here is derived from an EMBL/GenBank/DDBJ whole genome shotgun (WGS) entry which is preliminary data.</text>
</comment>
<name>A0ABV2XLY3_9ACTN</name>
<accession>A0ABV2XLY3</accession>
<dbReference type="InterPro" id="IPR020568">
    <property type="entry name" value="Ribosomal_Su5_D2-typ_SF"/>
</dbReference>
<evidence type="ECO:0000313" key="1">
    <source>
        <dbReference type="EMBL" id="MEU2264970.1"/>
    </source>
</evidence>
<dbReference type="InterPro" id="IPR014721">
    <property type="entry name" value="Ribsml_uS5_D2-typ_fold_subgr"/>
</dbReference>